<evidence type="ECO:0000313" key="2">
    <source>
        <dbReference type="EMBL" id="EFI34727.1"/>
    </source>
</evidence>
<gene>
    <name evidence="2" type="ORF">Dthio_PD2100</name>
</gene>
<reference evidence="2" key="1">
    <citation type="submission" date="2010-05" db="EMBL/GenBank/DDBJ databases">
        <title>The draft genome of Desulfonatronospira thiodismutans ASO3-1.</title>
        <authorList>
            <consortium name="US DOE Joint Genome Institute (JGI-PGF)"/>
            <person name="Lucas S."/>
            <person name="Copeland A."/>
            <person name="Lapidus A."/>
            <person name="Cheng J.-F."/>
            <person name="Bruce D."/>
            <person name="Goodwin L."/>
            <person name="Pitluck S."/>
            <person name="Chertkov O."/>
            <person name="Brettin T."/>
            <person name="Detter J.C."/>
            <person name="Han C."/>
            <person name="Land M.L."/>
            <person name="Hauser L."/>
            <person name="Kyrpides N."/>
            <person name="Mikhailova N."/>
            <person name="Muyzer G."/>
            <person name="Woyke T."/>
        </authorList>
    </citation>
    <scope>NUCLEOTIDE SEQUENCE [LARGE SCALE GENOMIC DNA]</scope>
    <source>
        <strain evidence="2">ASO3-1</strain>
    </source>
</reference>
<dbReference type="AlphaFoldDB" id="D6SPQ1"/>
<dbReference type="NCBIfam" id="TIGR03357">
    <property type="entry name" value="VI_zyme"/>
    <property type="match status" value="1"/>
</dbReference>
<evidence type="ECO:0000313" key="3">
    <source>
        <dbReference type="Proteomes" id="UP000005496"/>
    </source>
</evidence>
<proteinExistence type="predicted"/>
<dbReference type="InterPro" id="IPR017737">
    <property type="entry name" value="TssE1-like"/>
</dbReference>
<comment type="caution">
    <text evidence="2">The sequence shown here is derived from an EMBL/GenBank/DDBJ whole genome shotgun (WGS) entry which is preliminary data.</text>
</comment>
<name>D6SPQ1_9BACT</name>
<keyword evidence="3" id="KW-1185">Reference proteome</keyword>
<dbReference type="Proteomes" id="UP000005496">
    <property type="component" value="Unassembled WGS sequence"/>
</dbReference>
<organism evidence="2 3">
    <name type="scientific">Desulfonatronospira thiodismutans ASO3-1</name>
    <dbReference type="NCBI Taxonomy" id="555779"/>
    <lineage>
        <taxon>Bacteria</taxon>
        <taxon>Pseudomonadati</taxon>
        <taxon>Thermodesulfobacteriota</taxon>
        <taxon>Desulfovibrionia</taxon>
        <taxon>Desulfovibrionales</taxon>
        <taxon>Desulfonatronovibrionaceae</taxon>
        <taxon>Desulfonatronospira</taxon>
    </lineage>
</organism>
<dbReference type="RefSeq" id="WP_008870045.1">
    <property type="nucleotide sequence ID" value="NZ_ACJN02000002.1"/>
</dbReference>
<sequence>MGLFDKFAVGSNEKKSEELQDILQNLNSILNTKKHYGAPLGDLGMDDMNYHSSRGLLASKMAEQIKENVERYEPRLRIVSVEPTESENPLHLSFVLVCELRDKSQKLKVVFDSFSSVYSMEHAL</sequence>
<feature type="domain" description="IraD/Gp25-like" evidence="1">
    <location>
        <begin position="18"/>
        <end position="103"/>
    </location>
</feature>
<accession>D6SPQ1</accession>
<protein>
    <submittedName>
        <fullName evidence="2">GPW/gp25 family protein</fullName>
    </submittedName>
</protein>
<dbReference type="Pfam" id="PF04965">
    <property type="entry name" value="GPW_gp25"/>
    <property type="match status" value="1"/>
</dbReference>
<dbReference type="EMBL" id="ACJN02000002">
    <property type="protein sequence ID" value="EFI34727.1"/>
    <property type="molecule type" value="Genomic_DNA"/>
</dbReference>
<dbReference type="OrthoDB" id="5418797at2"/>
<dbReference type="Gene3D" id="3.10.450.40">
    <property type="match status" value="1"/>
</dbReference>
<dbReference type="InterPro" id="IPR007048">
    <property type="entry name" value="IraD/Gp25-like"/>
</dbReference>
<dbReference type="SUPFAM" id="SSF160719">
    <property type="entry name" value="gpW/gp25-like"/>
    <property type="match status" value="1"/>
</dbReference>
<evidence type="ECO:0000259" key="1">
    <source>
        <dbReference type="Pfam" id="PF04965"/>
    </source>
</evidence>